<dbReference type="InterPro" id="IPR051783">
    <property type="entry name" value="NAD(P)-dependent_oxidoreduct"/>
</dbReference>
<dbReference type="Gene3D" id="3.40.50.720">
    <property type="entry name" value="NAD(P)-binding Rossmann-like Domain"/>
    <property type="match status" value="1"/>
</dbReference>
<dbReference type="InterPro" id="IPR036291">
    <property type="entry name" value="NAD(P)-bd_dom_sf"/>
</dbReference>
<gene>
    <name evidence="2" type="ORF">QP939_47865</name>
</gene>
<proteinExistence type="predicted"/>
<evidence type="ECO:0000259" key="1">
    <source>
        <dbReference type="Pfam" id="PF01370"/>
    </source>
</evidence>
<dbReference type="PANTHER" id="PTHR48079:SF6">
    <property type="entry name" value="NAD(P)-BINDING DOMAIN-CONTAINING PROTEIN-RELATED"/>
    <property type="match status" value="1"/>
</dbReference>
<dbReference type="Proteomes" id="UP001227101">
    <property type="component" value="Chromosome"/>
</dbReference>
<dbReference type="PANTHER" id="PTHR48079">
    <property type="entry name" value="PROTEIN YEEZ"/>
    <property type="match status" value="1"/>
</dbReference>
<organism evidence="2 3">
    <name type="scientific">Amycolatopsis nalaikhensis</name>
    <dbReference type="NCBI Taxonomy" id="715472"/>
    <lineage>
        <taxon>Bacteria</taxon>
        <taxon>Bacillati</taxon>
        <taxon>Actinomycetota</taxon>
        <taxon>Actinomycetes</taxon>
        <taxon>Pseudonocardiales</taxon>
        <taxon>Pseudonocardiaceae</taxon>
        <taxon>Amycolatopsis</taxon>
    </lineage>
</organism>
<evidence type="ECO:0000313" key="2">
    <source>
        <dbReference type="EMBL" id="WIV56433.1"/>
    </source>
</evidence>
<dbReference type="RefSeq" id="WP_285453587.1">
    <property type="nucleotide sequence ID" value="NZ_CP127173.1"/>
</dbReference>
<reference evidence="2 3" key="1">
    <citation type="submission" date="2023-06" db="EMBL/GenBank/DDBJ databases">
        <authorList>
            <person name="Oyuntsetseg B."/>
            <person name="Kim S.B."/>
        </authorList>
    </citation>
    <scope>NUCLEOTIDE SEQUENCE [LARGE SCALE GENOMIC DNA]</scope>
    <source>
        <strain evidence="2 3">2-2</strain>
    </source>
</reference>
<sequence length="288" mass="30090">MTEPVMRIFLAGASGAIGRRVVPALLGRGHEVVGLTRSEDSAARIKALGAGAVVGDVYDAEALAQAVRAARPDVVMHQLTDLGAGDRAANAKLRVVGTRNLVDAARAAGVRRVIAQSIAWAYAPGAEPATEDTPLDLRGAPERVATVEAVAALETAVAELPEWVVLRYGTLYGPGTWYERGALMAQLAQAGQLPANADVSSFVHVDDAASAAVSALDWPAGAVNVCDDEPAPGYEWVPVFCAAVGAPEPARAEGERTGWARGADNSRARHELGWVPTRPSWREGFTTA</sequence>
<dbReference type="InterPro" id="IPR001509">
    <property type="entry name" value="Epimerase_deHydtase"/>
</dbReference>
<name>A0ABY8XLC3_9PSEU</name>
<dbReference type="Pfam" id="PF01370">
    <property type="entry name" value="Epimerase"/>
    <property type="match status" value="1"/>
</dbReference>
<dbReference type="EMBL" id="CP127173">
    <property type="protein sequence ID" value="WIV56433.1"/>
    <property type="molecule type" value="Genomic_DNA"/>
</dbReference>
<feature type="domain" description="NAD-dependent epimerase/dehydratase" evidence="1">
    <location>
        <begin position="8"/>
        <end position="221"/>
    </location>
</feature>
<accession>A0ABY8XLC3</accession>
<dbReference type="SUPFAM" id="SSF51735">
    <property type="entry name" value="NAD(P)-binding Rossmann-fold domains"/>
    <property type="match status" value="1"/>
</dbReference>
<keyword evidence="3" id="KW-1185">Reference proteome</keyword>
<evidence type="ECO:0000313" key="3">
    <source>
        <dbReference type="Proteomes" id="UP001227101"/>
    </source>
</evidence>
<protein>
    <submittedName>
        <fullName evidence="2">NAD(P)-dependent oxidoreductase</fullName>
    </submittedName>
</protein>